<dbReference type="InterPro" id="IPR008258">
    <property type="entry name" value="Transglycosylase_SLT_dom_1"/>
</dbReference>
<dbReference type="GO" id="GO:0000270">
    <property type="term" value="P:peptidoglycan metabolic process"/>
    <property type="evidence" value="ECO:0007669"/>
    <property type="project" value="InterPro"/>
</dbReference>
<reference evidence="5" key="1">
    <citation type="submission" date="2017-09" db="EMBL/GenBank/DDBJ databases">
        <title>Depth-based differentiation of microbial function through sediment-hosted aquifers and enrichment of novel symbionts in the deep terrestrial subsurface.</title>
        <authorList>
            <person name="Probst A.J."/>
            <person name="Ladd B."/>
            <person name="Jarett J.K."/>
            <person name="Geller-Mcgrath D.E."/>
            <person name="Sieber C.M.K."/>
            <person name="Emerson J.B."/>
            <person name="Anantharaman K."/>
            <person name="Thomas B.C."/>
            <person name="Malmstrom R."/>
            <person name="Stieglmeier M."/>
            <person name="Klingl A."/>
            <person name="Woyke T."/>
            <person name="Ryan C.M."/>
            <person name="Banfield J.F."/>
        </authorList>
    </citation>
    <scope>NUCLEOTIDE SEQUENCE [LARGE SCALE GENOMIC DNA]</scope>
</reference>
<feature type="domain" description="Transglycosylase SLT" evidence="3">
    <location>
        <begin position="49"/>
        <end position="146"/>
    </location>
</feature>
<protein>
    <recommendedName>
        <fullName evidence="3">Transglycosylase SLT domain-containing protein</fullName>
    </recommendedName>
</protein>
<dbReference type="PANTHER" id="PTHR37423:SF5">
    <property type="entry name" value="SOLUBLE LYTIC MUREIN TRANSGLYCOSYLASE"/>
    <property type="match status" value="1"/>
</dbReference>
<evidence type="ECO:0000256" key="1">
    <source>
        <dbReference type="ARBA" id="ARBA00007734"/>
    </source>
</evidence>
<dbReference type="GO" id="GO:0008933">
    <property type="term" value="F:peptidoglycan lytic transglycosylase activity"/>
    <property type="evidence" value="ECO:0007669"/>
    <property type="project" value="InterPro"/>
</dbReference>
<keyword evidence="2" id="KW-1133">Transmembrane helix</keyword>
<dbReference type="InterPro" id="IPR023346">
    <property type="entry name" value="Lysozyme-like_dom_sf"/>
</dbReference>
<dbReference type="PROSITE" id="PS00922">
    <property type="entry name" value="TRANSGLYCOSYLASE"/>
    <property type="match status" value="1"/>
</dbReference>
<dbReference type="InterPro" id="IPR000189">
    <property type="entry name" value="Transglyc_AS"/>
</dbReference>
<evidence type="ECO:0000256" key="2">
    <source>
        <dbReference type="SAM" id="Phobius"/>
    </source>
</evidence>
<feature type="transmembrane region" description="Helical" evidence="2">
    <location>
        <begin position="12"/>
        <end position="29"/>
    </location>
</feature>
<gene>
    <name evidence="4" type="ORF">COT79_03855</name>
</gene>
<evidence type="ECO:0000313" key="5">
    <source>
        <dbReference type="Proteomes" id="UP000231162"/>
    </source>
</evidence>
<dbReference type="Pfam" id="PF01464">
    <property type="entry name" value="SLT"/>
    <property type="match status" value="1"/>
</dbReference>
<accession>A0A2M6R7Q9</accession>
<dbReference type="EMBL" id="PEZX01000048">
    <property type="protein sequence ID" value="PIS06573.1"/>
    <property type="molecule type" value="Genomic_DNA"/>
</dbReference>
<name>A0A2M6R7Q9_9BACT</name>
<dbReference type="Gene3D" id="1.10.530.10">
    <property type="match status" value="1"/>
</dbReference>
<dbReference type="SUPFAM" id="SSF53955">
    <property type="entry name" value="Lysozyme-like"/>
    <property type="match status" value="1"/>
</dbReference>
<keyword evidence="2" id="KW-0812">Transmembrane</keyword>
<dbReference type="Proteomes" id="UP000231162">
    <property type="component" value="Unassembled WGS sequence"/>
</dbReference>
<keyword evidence="2" id="KW-0472">Membrane</keyword>
<evidence type="ECO:0000313" key="4">
    <source>
        <dbReference type="EMBL" id="PIS06573.1"/>
    </source>
</evidence>
<organism evidence="4 5">
    <name type="scientific">Candidatus Berkelbacteria bacterium CG10_big_fil_rev_8_21_14_0_10_43_14</name>
    <dbReference type="NCBI Taxonomy" id="1974515"/>
    <lineage>
        <taxon>Bacteria</taxon>
        <taxon>Candidatus Berkelbacteria</taxon>
    </lineage>
</organism>
<comment type="caution">
    <text evidence="4">The sequence shown here is derived from an EMBL/GenBank/DDBJ whole genome shotgun (WGS) entry which is preliminary data.</text>
</comment>
<dbReference type="AlphaFoldDB" id="A0A2M6R7Q9"/>
<dbReference type="GO" id="GO:0016020">
    <property type="term" value="C:membrane"/>
    <property type="evidence" value="ECO:0007669"/>
    <property type="project" value="InterPro"/>
</dbReference>
<dbReference type="CDD" id="cd16896">
    <property type="entry name" value="LT_Slt70-like"/>
    <property type="match status" value="1"/>
</dbReference>
<proteinExistence type="inferred from homology"/>
<comment type="similarity">
    <text evidence="1">Belongs to the transglycosylase Slt family.</text>
</comment>
<evidence type="ECO:0000259" key="3">
    <source>
        <dbReference type="Pfam" id="PF01464"/>
    </source>
</evidence>
<sequence>MAVSKRKKFQIVSVIVLFLLGGFIFYKYFPEIWGDAVYPLAYQDQILTSANEFHLQRNLIAAVIYVESHFNPTAGSGAGARGLMQLMPPTARGVAKQIGITDYTDDKIYDPTINIRLGSAYLRSAIDSRNGNIDVALANYNGGPGVAGNFEIAMDRSTIPRETDRYIRSVKGAWEAYDKIYGTDWQGPTKPFEAPKETSFISQINIKNLLNVFFNK</sequence>
<dbReference type="PANTHER" id="PTHR37423">
    <property type="entry name" value="SOLUBLE LYTIC MUREIN TRANSGLYCOSYLASE-RELATED"/>
    <property type="match status" value="1"/>
</dbReference>